<protein>
    <submittedName>
        <fullName evidence="1">Uncharacterized protein</fullName>
    </submittedName>
</protein>
<accession>D0SJ89</accession>
<dbReference type="EMBL" id="GG705011">
    <property type="protein sequence ID" value="EEY93911.1"/>
    <property type="molecule type" value="Genomic_DNA"/>
</dbReference>
<name>D0SJ89_ACIJU</name>
<proteinExistence type="predicted"/>
<dbReference type="HOGENOM" id="CLU_144592_0_0_6"/>
<evidence type="ECO:0000313" key="1">
    <source>
        <dbReference type="EMBL" id="EEY93911.1"/>
    </source>
</evidence>
<reference evidence="2" key="1">
    <citation type="journal article" date="2012" name="PLoS ONE">
        <title>The success of Acinetobacter species; genetic, metabolic and virulence attributes.</title>
        <authorList>
            <person name="Peleg A.Y."/>
            <person name="de Breij A."/>
            <person name="Adams M.D."/>
            <person name="Cerqueira G.M."/>
            <person name="Mocali S."/>
            <person name="Galardini M."/>
            <person name="Nibbering P.H."/>
            <person name="Earl A.M."/>
            <person name="Ward D.V."/>
            <person name="Paterson D.L."/>
            <person name="Seifert H."/>
            <person name="Dijkshoorn L."/>
        </authorList>
    </citation>
    <scope>NUCLEOTIDE SEQUENCE [LARGE SCALE GENOMIC DNA]</scope>
    <source>
        <strain evidence="2">SH205</strain>
    </source>
</reference>
<gene>
    <name evidence="1" type="ORF">HMPREF0026_01187</name>
</gene>
<dbReference type="AlphaFoldDB" id="D0SJ89"/>
<organism evidence="1 2">
    <name type="scientific">Acinetobacter junii SH205</name>
    <dbReference type="NCBI Taxonomy" id="575587"/>
    <lineage>
        <taxon>Bacteria</taxon>
        <taxon>Pseudomonadati</taxon>
        <taxon>Pseudomonadota</taxon>
        <taxon>Gammaproteobacteria</taxon>
        <taxon>Moraxellales</taxon>
        <taxon>Moraxellaceae</taxon>
        <taxon>Acinetobacter</taxon>
    </lineage>
</organism>
<dbReference type="Proteomes" id="UP000018442">
    <property type="component" value="Unassembled WGS sequence"/>
</dbReference>
<sequence length="152" mass="15692">MCVFTSYQQICNFLIHSLCVYIFDIHTCWMPQRKGNMKMNKLLVALGLAATVALVGCNKDKAPETGATTGEHLENAAEQAGADVKDAADAATTNVATAVDTAADQIDAAADHTAHATAEAAAKTEAAARDATANVAGAVESGAAEVKEKAQQ</sequence>
<evidence type="ECO:0000313" key="2">
    <source>
        <dbReference type="Proteomes" id="UP000018442"/>
    </source>
</evidence>